<evidence type="ECO:0000256" key="2">
    <source>
        <dbReference type="ARBA" id="ARBA00022771"/>
    </source>
</evidence>
<dbReference type="GO" id="GO:0008270">
    <property type="term" value="F:zinc ion binding"/>
    <property type="evidence" value="ECO:0007669"/>
    <property type="project" value="UniProtKB-KW"/>
</dbReference>
<dbReference type="InterPro" id="IPR000571">
    <property type="entry name" value="Znf_CCCH"/>
</dbReference>
<name>A0A1Y1N2G2_PHOPY</name>
<proteinExistence type="predicted"/>
<feature type="zinc finger region" description="C3H1-type" evidence="4">
    <location>
        <begin position="9"/>
        <end position="35"/>
    </location>
</feature>
<evidence type="ECO:0000313" key="7">
    <source>
        <dbReference type="EMBL" id="JAV90476.1"/>
    </source>
</evidence>
<dbReference type="PROSITE" id="PS00518">
    <property type="entry name" value="ZF_RING_1"/>
    <property type="match status" value="1"/>
</dbReference>
<dbReference type="AlphaFoldDB" id="A0A1Y1N2G2"/>
<keyword evidence="1 4" id="KW-0479">Metal-binding</keyword>
<evidence type="ECO:0000259" key="5">
    <source>
        <dbReference type="PROSITE" id="PS50089"/>
    </source>
</evidence>
<dbReference type="PROSITE" id="PS50089">
    <property type="entry name" value="ZF_RING_2"/>
    <property type="match status" value="1"/>
</dbReference>
<dbReference type="InterPro" id="IPR017907">
    <property type="entry name" value="Znf_RING_CS"/>
</dbReference>
<dbReference type="EMBL" id="GEZM01017756">
    <property type="protein sequence ID" value="JAV90476.1"/>
    <property type="molecule type" value="Transcribed_RNA"/>
</dbReference>
<protein>
    <recommendedName>
        <fullName evidence="8">RING-type domain-containing protein</fullName>
    </recommendedName>
</protein>
<keyword evidence="3 4" id="KW-0862">Zinc</keyword>
<organism evidence="7">
    <name type="scientific">Photinus pyralis</name>
    <name type="common">Common eastern firefly</name>
    <name type="synonym">Lampyris pyralis</name>
    <dbReference type="NCBI Taxonomy" id="7054"/>
    <lineage>
        <taxon>Eukaryota</taxon>
        <taxon>Metazoa</taxon>
        <taxon>Ecdysozoa</taxon>
        <taxon>Arthropoda</taxon>
        <taxon>Hexapoda</taxon>
        <taxon>Insecta</taxon>
        <taxon>Pterygota</taxon>
        <taxon>Neoptera</taxon>
        <taxon>Endopterygota</taxon>
        <taxon>Coleoptera</taxon>
        <taxon>Polyphaga</taxon>
        <taxon>Elateriformia</taxon>
        <taxon>Elateroidea</taxon>
        <taxon>Lampyridae</taxon>
        <taxon>Lampyrinae</taxon>
        <taxon>Photinus</taxon>
    </lineage>
</organism>
<keyword evidence="2 4" id="KW-0863">Zinc-finger</keyword>
<evidence type="ECO:0000256" key="1">
    <source>
        <dbReference type="ARBA" id="ARBA00022723"/>
    </source>
</evidence>
<evidence type="ECO:0008006" key="8">
    <source>
        <dbReference type="Google" id="ProtNLM"/>
    </source>
</evidence>
<sequence>MATPPPLPPTPNNMCCDFLFGTCMRNACTYSHELLRCFKMCNFNCCRRLHLTAEQLQQIGQQDASQWGQNIKAELRRIAWVYLRNCPSEKVDQYCAAKLLGSSCERATCLRCGVKKDRLCCPNCDTILTNSTTSRFMCNHLICTHCIDTLPLRIEAIPLYKCPVCDQYGYPKRIY</sequence>
<evidence type="ECO:0000256" key="3">
    <source>
        <dbReference type="ARBA" id="ARBA00022833"/>
    </source>
</evidence>
<feature type="domain" description="C3H1-type" evidence="6">
    <location>
        <begin position="9"/>
        <end position="35"/>
    </location>
</feature>
<evidence type="ECO:0000259" key="6">
    <source>
        <dbReference type="PROSITE" id="PS50103"/>
    </source>
</evidence>
<accession>A0A1Y1N2G2</accession>
<feature type="domain" description="RING-type" evidence="5">
    <location>
        <begin position="121"/>
        <end position="166"/>
    </location>
</feature>
<reference evidence="7" key="1">
    <citation type="journal article" date="2016" name="Sci. Rep.">
        <title>Molecular characterization of firefly nuptial gifts: a multi-omics approach sheds light on postcopulatory sexual selection.</title>
        <authorList>
            <person name="Al-Wathiqui N."/>
            <person name="Fallon T.R."/>
            <person name="South A."/>
            <person name="Weng J.K."/>
            <person name="Lewis S.M."/>
        </authorList>
    </citation>
    <scope>NUCLEOTIDE SEQUENCE</scope>
</reference>
<evidence type="ECO:0000256" key="4">
    <source>
        <dbReference type="PROSITE-ProRule" id="PRU00723"/>
    </source>
</evidence>
<dbReference type="EMBL" id="GEZM01017755">
    <property type="protein sequence ID" value="JAV90477.1"/>
    <property type="molecule type" value="Transcribed_RNA"/>
</dbReference>
<dbReference type="PROSITE" id="PS50103">
    <property type="entry name" value="ZF_C3H1"/>
    <property type="match status" value="1"/>
</dbReference>
<dbReference type="InterPro" id="IPR001841">
    <property type="entry name" value="Znf_RING"/>
</dbReference>
<dbReference type="EMBL" id="GEZM01017757">
    <property type="protein sequence ID" value="JAV90474.1"/>
    <property type="molecule type" value="Transcribed_RNA"/>
</dbReference>